<sequence length="102" mass="11331">MDGVLFLSSKIHHQAFQEALVAEPVEVLNYRELAGLRTDFAIQKIFDRTGTALSPEKLEKLVSRKRQCASEILQKNPPAAPNCREVIAELCRRGILLALASS</sequence>
<reference evidence="1" key="1">
    <citation type="submission" date="2018-05" db="EMBL/GenBank/DDBJ databases">
        <authorList>
            <person name="Lanie J.A."/>
            <person name="Ng W.-L."/>
            <person name="Kazmierczak K.M."/>
            <person name="Andrzejewski T.M."/>
            <person name="Davidsen T.M."/>
            <person name="Wayne K.J."/>
            <person name="Tettelin H."/>
            <person name="Glass J.I."/>
            <person name="Rusch D."/>
            <person name="Podicherti R."/>
            <person name="Tsui H.-C.T."/>
            <person name="Winkler M.E."/>
        </authorList>
    </citation>
    <scope>NUCLEOTIDE SEQUENCE</scope>
</reference>
<dbReference type="InterPro" id="IPR036412">
    <property type="entry name" value="HAD-like_sf"/>
</dbReference>
<evidence type="ECO:0000313" key="1">
    <source>
        <dbReference type="EMBL" id="SVC05457.1"/>
    </source>
</evidence>
<dbReference type="SUPFAM" id="SSF56784">
    <property type="entry name" value="HAD-like"/>
    <property type="match status" value="1"/>
</dbReference>
<dbReference type="Gene3D" id="3.40.50.1000">
    <property type="entry name" value="HAD superfamily/HAD-like"/>
    <property type="match status" value="1"/>
</dbReference>
<protein>
    <submittedName>
        <fullName evidence="1">Uncharacterized protein</fullName>
    </submittedName>
</protein>
<dbReference type="InterPro" id="IPR023214">
    <property type="entry name" value="HAD_sf"/>
</dbReference>
<accession>A0A382J228</accession>
<dbReference type="Gene3D" id="1.10.150.240">
    <property type="entry name" value="Putative phosphatase, domain 2"/>
    <property type="match status" value="1"/>
</dbReference>
<feature type="non-terminal residue" evidence="1">
    <location>
        <position position="102"/>
    </location>
</feature>
<dbReference type="InterPro" id="IPR023198">
    <property type="entry name" value="PGP-like_dom2"/>
</dbReference>
<gene>
    <name evidence="1" type="ORF">METZ01_LOCUS258311</name>
</gene>
<name>A0A382J228_9ZZZZ</name>
<proteinExistence type="predicted"/>
<dbReference type="EMBL" id="UINC01070934">
    <property type="protein sequence ID" value="SVC05457.1"/>
    <property type="molecule type" value="Genomic_DNA"/>
</dbReference>
<organism evidence="1">
    <name type="scientific">marine metagenome</name>
    <dbReference type="NCBI Taxonomy" id="408172"/>
    <lineage>
        <taxon>unclassified sequences</taxon>
        <taxon>metagenomes</taxon>
        <taxon>ecological metagenomes</taxon>
    </lineage>
</organism>
<dbReference type="AlphaFoldDB" id="A0A382J228"/>